<sequence length="57" mass="6452">MIFLQYESVITPGNEAIVHHIEMDTVPQFSGSCDSKMKPRKLNYCRHVLAAWAMGAE</sequence>
<dbReference type="EMBL" id="JAMKFB020000010">
    <property type="protein sequence ID" value="KAL0182181.1"/>
    <property type="molecule type" value="Genomic_DNA"/>
</dbReference>
<protein>
    <recommendedName>
        <fullName evidence="2">Copper type II ascorbate-dependent monooxygenase N-terminal domain-containing protein</fullName>
    </recommendedName>
</protein>
<dbReference type="InterPro" id="IPR000323">
    <property type="entry name" value="Cu2_ascorb_mOase_N"/>
</dbReference>
<dbReference type="Pfam" id="PF01082">
    <property type="entry name" value="Cu2_monooxygen"/>
    <property type="match status" value="1"/>
</dbReference>
<proteinExistence type="predicted"/>
<keyword evidence="4" id="KW-1185">Reference proteome</keyword>
<gene>
    <name evidence="3" type="ORF">M9458_021556</name>
</gene>
<name>A0ABD0Q8K5_CIRMR</name>
<accession>A0ABD0Q8K5</accession>
<comment type="cofactor">
    <cofactor evidence="1">
        <name>Cu(2+)</name>
        <dbReference type="ChEBI" id="CHEBI:29036"/>
    </cofactor>
</comment>
<feature type="non-terminal residue" evidence="3">
    <location>
        <position position="57"/>
    </location>
</feature>
<evidence type="ECO:0000256" key="1">
    <source>
        <dbReference type="ARBA" id="ARBA00001973"/>
    </source>
</evidence>
<feature type="domain" description="Copper type II ascorbate-dependent monooxygenase N-terminal" evidence="2">
    <location>
        <begin position="4"/>
        <end position="57"/>
    </location>
</feature>
<dbReference type="SUPFAM" id="SSF49742">
    <property type="entry name" value="PHM/PNGase F"/>
    <property type="match status" value="1"/>
</dbReference>
<evidence type="ECO:0000259" key="2">
    <source>
        <dbReference type="Pfam" id="PF01082"/>
    </source>
</evidence>
<dbReference type="Proteomes" id="UP001529510">
    <property type="component" value="Unassembled WGS sequence"/>
</dbReference>
<evidence type="ECO:0000313" key="3">
    <source>
        <dbReference type="EMBL" id="KAL0182181.1"/>
    </source>
</evidence>
<comment type="caution">
    <text evidence="3">The sequence shown here is derived from an EMBL/GenBank/DDBJ whole genome shotgun (WGS) entry which is preliminary data.</text>
</comment>
<dbReference type="InterPro" id="IPR008977">
    <property type="entry name" value="PHM/PNGase_F_dom_sf"/>
</dbReference>
<evidence type="ECO:0000313" key="4">
    <source>
        <dbReference type="Proteomes" id="UP001529510"/>
    </source>
</evidence>
<dbReference type="AlphaFoldDB" id="A0ABD0Q8K5"/>
<reference evidence="3 4" key="1">
    <citation type="submission" date="2024-05" db="EMBL/GenBank/DDBJ databases">
        <title>Genome sequencing and assembly of Indian major carp, Cirrhinus mrigala (Hamilton, 1822).</title>
        <authorList>
            <person name="Mohindra V."/>
            <person name="Chowdhury L.M."/>
            <person name="Lal K."/>
            <person name="Jena J.K."/>
        </authorList>
    </citation>
    <scope>NUCLEOTIDE SEQUENCE [LARGE SCALE GENOMIC DNA]</scope>
    <source>
        <strain evidence="3">CM1030</strain>
        <tissue evidence="3">Blood</tissue>
    </source>
</reference>
<organism evidence="3 4">
    <name type="scientific">Cirrhinus mrigala</name>
    <name type="common">Mrigala</name>
    <dbReference type="NCBI Taxonomy" id="683832"/>
    <lineage>
        <taxon>Eukaryota</taxon>
        <taxon>Metazoa</taxon>
        <taxon>Chordata</taxon>
        <taxon>Craniata</taxon>
        <taxon>Vertebrata</taxon>
        <taxon>Euteleostomi</taxon>
        <taxon>Actinopterygii</taxon>
        <taxon>Neopterygii</taxon>
        <taxon>Teleostei</taxon>
        <taxon>Ostariophysi</taxon>
        <taxon>Cypriniformes</taxon>
        <taxon>Cyprinidae</taxon>
        <taxon>Labeoninae</taxon>
        <taxon>Labeonini</taxon>
        <taxon>Cirrhinus</taxon>
    </lineage>
</organism>